<dbReference type="PANTHER" id="PTHR10188">
    <property type="entry name" value="L-ASPARAGINASE"/>
    <property type="match status" value="1"/>
</dbReference>
<dbReference type="InterPro" id="IPR029055">
    <property type="entry name" value="Ntn_hydrolases_N"/>
</dbReference>
<keyword evidence="1" id="KW-0645">Protease</keyword>
<evidence type="ECO:0000256" key="1">
    <source>
        <dbReference type="ARBA" id="ARBA00022670"/>
    </source>
</evidence>
<keyword evidence="3" id="KW-0068">Autocatalytic cleavage</keyword>
<dbReference type="CDD" id="cd04701">
    <property type="entry name" value="Asparaginase_2"/>
    <property type="match status" value="1"/>
</dbReference>
<evidence type="ECO:0000256" key="7">
    <source>
        <dbReference type="PIRSR" id="PIRSR600246-3"/>
    </source>
</evidence>
<proteinExistence type="predicted"/>
<comment type="caution">
    <text evidence="8">The sequence shown here is derived from an EMBL/GenBank/DDBJ whole genome shotgun (WGS) entry which is preliminary data.</text>
</comment>
<name>A0A2P8CI50_9BACT</name>
<dbReference type="Pfam" id="PF01112">
    <property type="entry name" value="Asparaginase_2"/>
    <property type="match status" value="1"/>
</dbReference>
<dbReference type="EMBL" id="PYGC01000002">
    <property type="protein sequence ID" value="PSK84647.1"/>
    <property type="molecule type" value="Genomic_DNA"/>
</dbReference>
<feature type="binding site" evidence="6">
    <location>
        <begin position="256"/>
        <end position="259"/>
    </location>
    <ligand>
        <name>substrate</name>
    </ligand>
</feature>
<dbReference type="SUPFAM" id="SSF56235">
    <property type="entry name" value="N-terminal nucleophile aminohydrolases (Ntn hydrolases)"/>
    <property type="match status" value="1"/>
</dbReference>
<dbReference type="FunFam" id="3.60.20.30:FF:000001">
    <property type="entry name" value="Isoaspartyl peptidase/L-asparaginase"/>
    <property type="match status" value="1"/>
</dbReference>
<feature type="binding site" evidence="6">
    <location>
        <begin position="279"/>
        <end position="282"/>
    </location>
    <ligand>
        <name>substrate</name>
    </ligand>
</feature>
<feature type="site" description="Cleavage; by autolysis" evidence="7">
    <location>
        <begin position="227"/>
        <end position="228"/>
    </location>
</feature>
<evidence type="ECO:0000256" key="2">
    <source>
        <dbReference type="ARBA" id="ARBA00022801"/>
    </source>
</evidence>
<dbReference type="GO" id="GO:0006508">
    <property type="term" value="P:proteolysis"/>
    <property type="evidence" value="ECO:0007669"/>
    <property type="project" value="UniProtKB-KW"/>
</dbReference>
<gene>
    <name evidence="8" type="ORF">CLV93_102437</name>
</gene>
<evidence type="ECO:0000256" key="3">
    <source>
        <dbReference type="ARBA" id="ARBA00022813"/>
    </source>
</evidence>
<keyword evidence="2" id="KW-0378">Hydrolase</keyword>
<accession>A0A2P8CI50</accession>
<dbReference type="PANTHER" id="PTHR10188:SF6">
    <property type="entry name" value="N(4)-(BETA-N-ACETYLGLUCOSAMINYL)-L-ASPARAGINASE"/>
    <property type="match status" value="1"/>
</dbReference>
<protein>
    <recommendedName>
        <fullName evidence="4">Isoaspartyl peptidase</fullName>
    </recommendedName>
</protein>
<evidence type="ECO:0000256" key="5">
    <source>
        <dbReference type="PIRSR" id="PIRSR600246-1"/>
    </source>
</evidence>
<reference evidence="8 9" key="1">
    <citation type="submission" date="2018-03" db="EMBL/GenBank/DDBJ databases">
        <title>Genomic Encyclopedia of Archaeal and Bacterial Type Strains, Phase II (KMG-II): from individual species to whole genera.</title>
        <authorList>
            <person name="Goeker M."/>
        </authorList>
    </citation>
    <scope>NUCLEOTIDE SEQUENCE [LARGE SCALE GENOMIC DNA]</scope>
    <source>
        <strain evidence="8 9">DSM 27267</strain>
    </source>
</reference>
<dbReference type="AlphaFoldDB" id="A0A2P8CI50"/>
<organism evidence="8 9">
    <name type="scientific">Prolixibacter denitrificans</name>
    <dbReference type="NCBI Taxonomy" id="1541063"/>
    <lineage>
        <taxon>Bacteria</taxon>
        <taxon>Pseudomonadati</taxon>
        <taxon>Bacteroidota</taxon>
        <taxon>Bacteroidia</taxon>
        <taxon>Marinilabiliales</taxon>
        <taxon>Prolixibacteraceae</taxon>
        <taxon>Prolixibacter</taxon>
    </lineage>
</organism>
<feature type="active site" description="Nucleophile" evidence="5">
    <location>
        <position position="228"/>
    </location>
</feature>
<dbReference type="InterPro" id="IPR000246">
    <property type="entry name" value="Peptidase_T2"/>
</dbReference>
<dbReference type="Gene3D" id="3.60.20.30">
    <property type="entry name" value="(Glycosyl)asparaginase"/>
    <property type="match status" value="1"/>
</dbReference>
<dbReference type="GO" id="GO:0008233">
    <property type="term" value="F:peptidase activity"/>
    <property type="evidence" value="ECO:0007669"/>
    <property type="project" value="UniProtKB-KW"/>
</dbReference>
<evidence type="ECO:0000313" key="9">
    <source>
        <dbReference type="Proteomes" id="UP000240621"/>
    </source>
</evidence>
<evidence type="ECO:0000256" key="4">
    <source>
        <dbReference type="ARBA" id="ARBA00069124"/>
    </source>
</evidence>
<evidence type="ECO:0000313" key="8">
    <source>
        <dbReference type="EMBL" id="PSK84647.1"/>
    </source>
</evidence>
<dbReference type="Proteomes" id="UP000240621">
    <property type="component" value="Unassembled WGS sequence"/>
</dbReference>
<evidence type="ECO:0000256" key="6">
    <source>
        <dbReference type="PIRSR" id="PIRSR600246-2"/>
    </source>
</evidence>
<sequence>MKICCSLFLFPLPKAFHLAAVFPIFIRTNPIPAQMNRTAFLPGYLLFFLFTSFLSAPSQDQTPKYVLVIHGGAGVISRENLEPELEKQFRDKLREALDTGKAVLSRGGTAIDAVEYTIRVMEDSPLFNAGKGAVFSHYGTNEMDASIMDGATLNAGAVAGVGDVKNPISLARKVMEKSEHVLLYGSGASEFARKQGLTIVDSSYFFTQRRWDTLQRYLAKEGKNKFGTVGCAALDQYGNLAAGTSTGGMTNKKFHRIGDSPIIGAGTYASNNSCAISCTGHGEFFIRYTVARTIAALMEYKQLSFHDAAYEIINNELVKAGGDGGMIGVDKDGNVVMMMNTSGMFRGFVKSTEEKHVTIYGDEE</sequence>
<dbReference type="GO" id="GO:0016811">
    <property type="term" value="F:hydrolase activity, acting on carbon-nitrogen (but not peptide) bonds, in linear amides"/>
    <property type="evidence" value="ECO:0007669"/>
    <property type="project" value="UniProtKB-ARBA"/>
</dbReference>